<evidence type="ECO:0000256" key="2">
    <source>
        <dbReference type="ARBA" id="ARBA00022630"/>
    </source>
</evidence>
<comment type="caution">
    <text evidence="5">The sequence shown here is derived from an EMBL/GenBank/DDBJ whole genome shotgun (WGS) entry which is preliminary data.</text>
</comment>
<dbReference type="InterPro" id="IPR050641">
    <property type="entry name" value="RIFMO-like"/>
</dbReference>
<reference evidence="6" key="1">
    <citation type="journal article" date="2019" name="Int. J. Syst. Evol. Microbiol.">
        <title>The Global Catalogue of Microorganisms (GCM) 10K type strain sequencing project: providing services to taxonomists for standard genome sequencing and annotation.</title>
        <authorList>
            <consortium name="The Broad Institute Genomics Platform"/>
            <consortium name="The Broad Institute Genome Sequencing Center for Infectious Disease"/>
            <person name="Wu L."/>
            <person name="Ma J."/>
        </authorList>
    </citation>
    <scope>NUCLEOTIDE SEQUENCE [LARGE SCALE GENOMIC DNA]</scope>
    <source>
        <strain evidence="6">CGMCC 4.7329</strain>
    </source>
</reference>
<comment type="cofactor">
    <cofactor evidence="1">
        <name>FAD</name>
        <dbReference type="ChEBI" id="CHEBI:57692"/>
    </cofactor>
</comment>
<dbReference type="PRINTS" id="PR00420">
    <property type="entry name" value="RNGMNOXGNASE"/>
</dbReference>
<dbReference type="EMBL" id="BMNE01000001">
    <property type="protein sequence ID" value="GGN68479.1"/>
    <property type="molecule type" value="Genomic_DNA"/>
</dbReference>
<dbReference type="InterPro" id="IPR002938">
    <property type="entry name" value="FAD-bd"/>
</dbReference>
<evidence type="ECO:0000256" key="1">
    <source>
        <dbReference type="ARBA" id="ARBA00001974"/>
    </source>
</evidence>
<feature type="domain" description="F5/8 type C" evidence="4">
    <location>
        <begin position="478"/>
        <end position="496"/>
    </location>
</feature>
<evidence type="ECO:0000256" key="3">
    <source>
        <dbReference type="ARBA" id="ARBA00022827"/>
    </source>
</evidence>
<gene>
    <name evidence="5" type="ORF">GCM10011610_05670</name>
</gene>
<sequence>MVDVLVVGAGPTGLTLATELRRHGVSCRIIDRAANRPADQARALTMWDGALDVLARQGTAEAVRSRGIPMTAAKYFSGGKVVAHVPFGPAAANSASPVIITQPSVESAMIENLRALGVSVHWQTELTGLIDTPDSVETTLTGPDGVETLSARWVVGCDGTHSAVRTLAGIDFQGSTYEQRYTLGDGDITAPVPPGEAHYHLHPDGVLVVVPLPDGQVRVFADATQLGAEDTAPSTADLQKLVDVRAPYPIKVRALTWSTRFLVHMRHAERFRSGRCLLAGDAAHVHSPAGGQGLNTGIQDAANLGWKLAAVLHGGVDSAILLDSYAAERVPIAQQVITAADRQTRLWTVRSGRGRWARDLLLSTLSRTGLLEKRLVPALAQFELDYRESPIVGSGGGRRGLGRAVPNVEVTGPDGAVVALRSLLDAPGHTLLVVLGAQPSAPDVRLLRQIPARIAAYRIAIQVLVLAAGETGLEQVLPEVYHVPPGFALRAELAGCALVLIRPDGYVADATSSLDVDALLNGLPGVLSPEESGDLLTR</sequence>
<protein>
    <submittedName>
        <fullName evidence="5">Oxygenase</fullName>
    </submittedName>
</protein>
<evidence type="ECO:0000259" key="4">
    <source>
        <dbReference type="PROSITE" id="PS01286"/>
    </source>
</evidence>
<dbReference type="Proteomes" id="UP000658127">
    <property type="component" value="Unassembled WGS sequence"/>
</dbReference>
<organism evidence="5 6">
    <name type="scientific">Nocardia rhizosphaerihabitans</name>
    <dbReference type="NCBI Taxonomy" id="1691570"/>
    <lineage>
        <taxon>Bacteria</taxon>
        <taxon>Bacillati</taxon>
        <taxon>Actinomycetota</taxon>
        <taxon>Actinomycetes</taxon>
        <taxon>Mycobacteriales</taxon>
        <taxon>Nocardiaceae</taxon>
        <taxon>Nocardia</taxon>
    </lineage>
</organism>
<keyword evidence="6" id="KW-1185">Reference proteome</keyword>
<dbReference type="PANTHER" id="PTHR43004:SF19">
    <property type="entry name" value="BINDING MONOOXYGENASE, PUTATIVE (JCVI)-RELATED"/>
    <property type="match status" value="1"/>
</dbReference>
<dbReference type="InterPro" id="IPR036188">
    <property type="entry name" value="FAD/NAD-bd_sf"/>
</dbReference>
<dbReference type="InterPro" id="IPR000421">
    <property type="entry name" value="FA58C"/>
</dbReference>
<dbReference type="Gene3D" id="3.40.30.120">
    <property type="match status" value="1"/>
</dbReference>
<dbReference type="Gene3D" id="3.30.70.2450">
    <property type="match status" value="1"/>
</dbReference>
<dbReference type="PANTHER" id="PTHR43004">
    <property type="entry name" value="TRK SYSTEM POTASSIUM UPTAKE PROTEIN"/>
    <property type="match status" value="1"/>
</dbReference>
<keyword evidence="3" id="KW-0274">FAD</keyword>
<accession>A0ABQ2K6S0</accession>
<dbReference type="PROSITE" id="PS01286">
    <property type="entry name" value="FA58C_2"/>
    <property type="match status" value="1"/>
</dbReference>
<name>A0ABQ2K6S0_9NOCA</name>
<dbReference type="Gene3D" id="3.50.50.60">
    <property type="entry name" value="FAD/NAD(P)-binding domain"/>
    <property type="match status" value="1"/>
</dbReference>
<keyword evidence="2" id="KW-0285">Flavoprotein</keyword>
<evidence type="ECO:0000313" key="6">
    <source>
        <dbReference type="Proteomes" id="UP000658127"/>
    </source>
</evidence>
<dbReference type="Pfam" id="PF01494">
    <property type="entry name" value="FAD_binding_3"/>
    <property type="match status" value="1"/>
</dbReference>
<dbReference type="SUPFAM" id="SSF51905">
    <property type="entry name" value="FAD/NAD(P)-binding domain"/>
    <property type="match status" value="1"/>
</dbReference>
<evidence type="ECO:0000313" key="5">
    <source>
        <dbReference type="EMBL" id="GGN68479.1"/>
    </source>
</evidence>
<proteinExistence type="predicted"/>